<feature type="domain" description="AMP-binding enzyme C-terminal" evidence="2">
    <location>
        <begin position="423"/>
        <end position="498"/>
    </location>
</feature>
<evidence type="ECO:0000259" key="2">
    <source>
        <dbReference type="Pfam" id="PF13193"/>
    </source>
</evidence>
<dbReference type="InterPro" id="IPR042099">
    <property type="entry name" value="ANL_N_sf"/>
</dbReference>
<dbReference type="Proteomes" id="UP000058074">
    <property type="component" value="Chromosome"/>
</dbReference>
<feature type="domain" description="AMP-dependent synthetase/ligase" evidence="1">
    <location>
        <begin position="7"/>
        <end position="373"/>
    </location>
</feature>
<name>A0A0N9UK03_SPHMC</name>
<proteinExistence type="predicted"/>
<dbReference type="AlphaFoldDB" id="A0A0N9UK03"/>
<evidence type="ECO:0008006" key="5">
    <source>
        <dbReference type="Google" id="ProtNLM"/>
    </source>
</evidence>
<dbReference type="InterPro" id="IPR000873">
    <property type="entry name" value="AMP-dep_synth/lig_dom"/>
</dbReference>
<dbReference type="KEGG" id="smag:AN936_04020"/>
<reference evidence="3 4" key="1">
    <citation type="journal article" date="2015" name="Genome Announc.">
        <title>Complete Genome Sequence of Polypropylene Glycol- and Polyethylene Glycol-Degrading Sphingopyxis macrogoltabida Strain EY-1.</title>
        <authorList>
            <person name="Ohtsubo Y."/>
            <person name="Nagata Y."/>
            <person name="Numata M."/>
            <person name="Tsuchikane K."/>
            <person name="Hosoyama A."/>
            <person name="Yamazoe A."/>
            <person name="Tsuda M."/>
            <person name="Fujita N."/>
            <person name="Kawai F."/>
        </authorList>
    </citation>
    <scope>NUCLEOTIDE SEQUENCE [LARGE SCALE GENOMIC DNA]</scope>
    <source>
        <strain evidence="3 4">EY-1</strain>
    </source>
</reference>
<gene>
    <name evidence="3" type="ORF">AN936_04020</name>
</gene>
<dbReference type="InterPro" id="IPR050237">
    <property type="entry name" value="ATP-dep_AMP-bd_enzyme"/>
</dbReference>
<protein>
    <recommendedName>
        <fullName evidence="5">O-succinylbenzoate--CoA ligase</fullName>
    </recommendedName>
</protein>
<dbReference type="EMBL" id="CP012700">
    <property type="protein sequence ID" value="ALH79561.1"/>
    <property type="molecule type" value="Genomic_DNA"/>
</dbReference>
<accession>A0A0N9UK03</accession>
<dbReference type="InterPro" id="IPR020845">
    <property type="entry name" value="AMP-binding_CS"/>
</dbReference>
<dbReference type="Gene3D" id="3.40.50.12780">
    <property type="entry name" value="N-terminal domain of ligase-like"/>
    <property type="match status" value="1"/>
</dbReference>
<dbReference type="Gene3D" id="3.30.300.30">
    <property type="match status" value="1"/>
</dbReference>
<dbReference type="OrthoDB" id="9803968at2"/>
<dbReference type="Pfam" id="PF00501">
    <property type="entry name" value="AMP-binding"/>
    <property type="match status" value="1"/>
</dbReference>
<dbReference type="Pfam" id="PF13193">
    <property type="entry name" value="AMP-binding_C"/>
    <property type="match status" value="1"/>
</dbReference>
<evidence type="ECO:0000313" key="4">
    <source>
        <dbReference type="Proteomes" id="UP000058074"/>
    </source>
</evidence>
<dbReference type="InterPro" id="IPR025110">
    <property type="entry name" value="AMP-bd_C"/>
</dbReference>
<dbReference type="InterPro" id="IPR045851">
    <property type="entry name" value="AMP-bd_C_sf"/>
</dbReference>
<dbReference type="PROSITE" id="PS00455">
    <property type="entry name" value="AMP_BINDING"/>
    <property type="match status" value="1"/>
</dbReference>
<dbReference type="PANTHER" id="PTHR43767">
    <property type="entry name" value="LONG-CHAIN-FATTY-ACID--COA LIGASE"/>
    <property type="match status" value="1"/>
</dbReference>
<dbReference type="GO" id="GO:0016877">
    <property type="term" value="F:ligase activity, forming carbon-sulfur bonds"/>
    <property type="evidence" value="ECO:0007669"/>
    <property type="project" value="UniProtKB-ARBA"/>
</dbReference>
<organism evidence="3 4">
    <name type="scientific">Sphingopyxis macrogoltabida</name>
    <name type="common">Sphingomonas macrogoltabidus</name>
    <dbReference type="NCBI Taxonomy" id="33050"/>
    <lineage>
        <taxon>Bacteria</taxon>
        <taxon>Pseudomonadati</taxon>
        <taxon>Pseudomonadota</taxon>
        <taxon>Alphaproteobacteria</taxon>
        <taxon>Sphingomonadales</taxon>
        <taxon>Sphingomonadaceae</taxon>
        <taxon>Sphingopyxis</taxon>
    </lineage>
</organism>
<dbReference type="PANTHER" id="PTHR43767:SF7">
    <property type="entry name" value="MEDIUM_LONG-CHAIN-FATTY-ACID--COA LIGASE FADD8"/>
    <property type="match status" value="1"/>
</dbReference>
<evidence type="ECO:0000259" key="1">
    <source>
        <dbReference type="Pfam" id="PF00501"/>
    </source>
</evidence>
<dbReference type="SUPFAM" id="SSF56801">
    <property type="entry name" value="Acetyl-CoA synthetase-like"/>
    <property type="match status" value="1"/>
</dbReference>
<sequence length="516" mass="54914">MRMIDYFDRGARMAHDKPCMIAGENMRTYAEVSARSHAIARALIADGFAAGAHAAVLSGNAMVAFEAILGILRADGVWVMANNRAAVGENAYLLGLLDVDTLFVHSEVADRIATFRAECPNIRRYVALDLPFAEADLFVGDMLDGSGDPAPQRRSGHEDELAFLGNTGGTTGRPKGVMLSNRNWQALVSSLVASMPMKVPPVNLVAAPMTHAAGPLALASMALGGTVVVLPKFDPPAVVAAIEKHRVTYMFLPPTAIYMLLAEPSVRTADLSSLEYISYAGAPMSLDRLKEAIAVLGPVMNASFGQTEAPMCVTAMPPHEHLNADGDLAHPGSCGRANLLSIVEIMDEEGNILPPGERGEIVVRGPLVMAGYYKNPEATAEVSTFGWHHTGDIGVRDADGWFYVVDRKKDMIISGGFNIYPAEVEQAILAHPDVQDCAVIGVPDDKWGEAVVAVVEPRAGASVDVDALLASAREALGPVKTPKAIEVVAALPRSNAGKVLRAELRRERWTAAGRAI</sequence>
<evidence type="ECO:0000313" key="3">
    <source>
        <dbReference type="EMBL" id="ALH79561.1"/>
    </source>
</evidence>
<dbReference type="PATRIC" id="fig|33050.5.peg.833"/>